<sequence length="216" mass="23322">MHVIGTKMDFIDDKLRYANPFVFINPNHQGQCGCGESFMTTSTSSTAKQSGNCCRTIIYYIVKIVFVWLTPEAASDAASERRVLRLTPIKPAVATSLHLELSPSKALSPLSPSRALSLRLSPSLSPSLSVTSSLSNVNPSLSISSSSISLDLELSPHLKLSLHLSPSLSISGALSITSSPTQTHLKLSLHLQRISLFSDKPISSSLSSRFFKCEMS</sequence>
<dbReference type="GO" id="GO:0016226">
    <property type="term" value="P:iron-sulfur cluster assembly"/>
    <property type="evidence" value="ECO:0007669"/>
    <property type="project" value="TreeGrafter"/>
</dbReference>
<dbReference type="InterPro" id="IPR035903">
    <property type="entry name" value="HesB-like_dom_sf"/>
</dbReference>
<dbReference type="AlphaFoldDB" id="A0A3P6B2W0"/>
<evidence type="ECO:0000313" key="1">
    <source>
        <dbReference type="EMBL" id="VDC94673.1"/>
    </source>
</evidence>
<gene>
    <name evidence="1" type="ORF">BOLC3T18015H</name>
</gene>
<name>A0A3P6B2W0_BRAOL</name>
<reference evidence="1" key="1">
    <citation type="submission" date="2018-11" db="EMBL/GenBank/DDBJ databases">
        <authorList>
            <consortium name="Genoscope - CEA"/>
            <person name="William W."/>
        </authorList>
    </citation>
    <scope>NUCLEOTIDE SEQUENCE</scope>
</reference>
<dbReference type="Gene3D" id="2.60.300.12">
    <property type="entry name" value="HesB-like domain"/>
    <property type="match status" value="1"/>
</dbReference>
<proteinExistence type="predicted"/>
<accession>A0A3P6B2W0</accession>
<dbReference type="PANTHER" id="PTHR10072:SF41">
    <property type="entry name" value="IRON-SULFUR CLUSTER ASSEMBLY 1 HOMOLOG, MITOCHONDRIAL"/>
    <property type="match status" value="1"/>
</dbReference>
<evidence type="ECO:0008006" key="2">
    <source>
        <dbReference type="Google" id="ProtNLM"/>
    </source>
</evidence>
<protein>
    <recommendedName>
        <fullName evidence="2">FeS cluster biogenesis domain-containing protein</fullName>
    </recommendedName>
</protein>
<dbReference type="InterPro" id="IPR017870">
    <property type="entry name" value="FeS_cluster_insertion_CS"/>
</dbReference>
<dbReference type="EMBL" id="LR031872">
    <property type="protein sequence ID" value="VDC94673.1"/>
    <property type="molecule type" value="Genomic_DNA"/>
</dbReference>
<organism evidence="1">
    <name type="scientific">Brassica oleracea</name>
    <name type="common">Wild cabbage</name>
    <dbReference type="NCBI Taxonomy" id="3712"/>
    <lineage>
        <taxon>Eukaryota</taxon>
        <taxon>Viridiplantae</taxon>
        <taxon>Streptophyta</taxon>
        <taxon>Embryophyta</taxon>
        <taxon>Tracheophyta</taxon>
        <taxon>Spermatophyta</taxon>
        <taxon>Magnoliopsida</taxon>
        <taxon>eudicotyledons</taxon>
        <taxon>Gunneridae</taxon>
        <taxon>Pentapetalae</taxon>
        <taxon>rosids</taxon>
        <taxon>malvids</taxon>
        <taxon>Brassicales</taxon>
        <taxon>Brassicaceae</taxon>
        <taxon>Brassiceae</taxon>
        <taxon>Brassica</taxon>
    </lineage>
</organism>
<dbReference type="PROSITE" id="PS01152">
    <property type="entry name" value="HESB"/>
    <property type="match status" value="1"/>
</dbReference>
<dbReference type="InterPro" id="IPR050322">
    <property type="entry name" value="Fe-S_cluster_asmbl/transfer"/>
</dbReference>
<dbReference type="PANTHER" id="PTHR10072">
    <property type="entry name" value="IRON-SULFUR CLUSTER ASSEMBLY PROTEIN"/>
    <property type="match status" value="1"/>
</dbReference>
<dbReference type="GO" id="GO:0005739">
    <property type="term" value="C:mitochondrion"/>
    <property type="evidence" value="ECO:0007669"/>
    <property type="project" value="TreeGrafter"/>
</dbReference>
<dbReference type="GO" id="GO:0051537">
    <property type="term" value="F:2 iron, 2 sulfur cluster binding"/>
    <property type="evidence" value="ECO:0007669"/>
    <property type="project" value="TreeGrafter"/>
</dbReference>